<feature type="region of interest" description="Disordered" evidence="1">
    <location>
        <begin position="1"/>
        <end position="46"/>
    </location>
</feature>
<evidence type="ECO:0000256" key="1">
    <source>
        <dbReference type="SAM" id="MobiDB-lite"/>
    </source>
</evidence>
<evidence type="ECO:0000313" key="2">
    <source>
        <dbReference type="EMBL" id="KAG2904021.1"/>
    </source>
</evidence>
<protein>
    <submittedName>
        <fullName evidence="2">Uncharacterized protein</fullName>
    </submittedName>
</protein>
<dbReference type="Proteomes" id="UP000736787">
    <property type="component" value="Unassembled WGS sequence"/>
</dbReference>
<sequence length="46" mass="5126">MLDPSPWRADRSFEARRGPDPAQGPPALFPRPVRSEIQLDPVEAAQ</sequence>
<name>A0A8T1JTJ0_9STRA</name>
<reference evidence="2" key="1">
    <citation type="submission" date="2018-10" db="EMBL/GenBank/DDBJ databases">
        <title>Effector identification in a new, highly contiguous assembly of the strawberry crown rot pathogen Phytophthora cactorum.</title>
        <authorList>
            <person name="Armitage A.D."/>
            <person name="Nellist C.F."/>
            <person name="Bates H."/>
            <person name="Vickerstaff R.J."/>
            <person name="Harrison R.J."/>
        </authorList>
    </citation>
    <scope>NUCLEOTIDE SEQUENCE</scope>
    <source>
        <strain evidence="2">4040</strain>
    </source>
</reference>
<accession>A0A8T1JTJ0</accession>
<dbReference type="EMBL" id="RCMK01001036">
    <property type="protein sequence ID" value="KAG2904021.1"/>
    <property type="molecule type" value="Genomic_DNA"/>
</dbReference>
<comment type="caution">
    <text evidence="2">The sequence shown here is derived from an EMBL/GenBank/DDBJ whole genome shotgun (WGS) entry which is preliminary data.</text>
</comment>
<organism evidence="2 3">
    <name type="scientific">Phytophthora cactorum</name>
    <dbReference type="NCBI Taxonomy" id="29920"/>
    <lineage>
        <taxon>Eukaryota</taxon>
        <taxon>Sar</taxon>
        <taxon>Stramenopiles</taxon>
        <taxon>Oomycota</taxon>
        <taxon>Peronosporomycetes</taxon>
        <taxon>Peronosporales</taxon>
        <taxon>Peronosporaceae</taxon>
        <taxon>Phytophthora</taxon>
    </lineage>
</organism>
<proteinExistence type="predicted"/>
<dbReference type="AlphaFoldDB" id="A0A8T1JTJ0"/>
<gene>
    <name evidence="2" type="ORF">PC117_g21130</name>
</gene>
<evidence type="ECO:0000313" key="3">
    <source>
        <dbReference type="Proteomes" id="UP000736787"/>
    </source>
</evidence>
<feature type="compositionally biased region" description="Basic and acidic residues" evidence="1">
    <location>
        <begin position="8"/>
        <end position="19"/>
    </location>
</feature>